<sequence>MNNVSTGERLKVKKESSWFADNIVTLIFVAFTIFGFMVSDGVTMNFFLTELSSRFFRNAFLVLSLIIPVVAGLGLNFGIVVGAMAGQIAIAIIRYFNLGGISGLMLTFLLAFPISALFGYFTGVLYNKTRGQEMIASLIVGYFANGIYQFLFLFVVGVIIKVPATHPMIKPDGVGIRMTVDLVPVKDGGLKYALDSIMEIPFMWAVLIVAIAVLLLQLIRLAKNSKNPVFSINKKRMTYINIASCLIIAGICAQAILTNSSLMMVRKVPVVNALLIIALCVFNELILRTKLGQDFRSVGQNQHIAEVSGINVDRTRIIATIMSTVLAAWGQIMYLQNMGTLNTYNAHTQIGMFSVASLLVGGASTQKANLKHAIIGTVLFNSMFIMSPEIGQSLFGNALLGEYFRTFMVYGVIGLALGLHVWRSNKKGKITLD</sequence>
<organism evidence="7 8">
    <name type="scientific">Sedimentibacter saalensis</name>
    <dbReference type="NCBI Taxonomy" id="130788"/>
    <lineage>
        <taxon>Bacteria</taxon>
        <taxon>Bacillati</taxon>
        <taxon>Bacillota</taxon>
        <taxon>Tissierellia</taxon>
        <taxon>Sedimentibacter</taxon>
    </lineage>
</organism>
<keyword evidence="8" id="KW-1185">Reference proteome</keyword>
<dbReference type="PANTHER" id="PTHR32196">
    <property type="entry name" value="ABC TRANSPORTER PERMEASE PROTEIN YPHD-RELATED-RELATED"/>
    <property type="match status" value="1"/>
</dbReference>
<dbReference type="Pfam" id="PF02653">
    <property type="entry name" value="BPD_transp_2"/>
    <property type="match status" value="1"/>
</dbReference>
<gene>
    <name evidence="7" type="ORF">LY60_01770</name>
</gene>
<keyword evidence="7" id="KW-0762">Sugar transport</keyword>
<dbReference type="GO" id="GO:0005886">
    <property type="term" value="C:plasma membrane"/>
    <property type="evidence" value="ECO:0007669"/>
    <property type="project" value="UniProtKB-SubCell"/>
</dbReference>
<name>A0A562JBB0_9FIRM</name>
<dbReference type="EMBL" id="VLKH01000004">
    <property type="protein sequence ID" value="TWH80508.1"/>
    <property type="molecule type" value="Genomic_DNA"/>
</dbReference>
<feature type="transmembrane region" description="Helical" evidence="6">
    <location>
        <begin position="317"/>
        <end position="334"/>
    </location>
</feature>
<evidence type="ECO:0000256" key="4">
    <source>
        <dbReference type="ARBA" id="ARBA00022989"/>
    </source>
</evidence>
<keyword evidence="4 6" id="KW-1133">Transmembrane helix</keyword>
<evidence type="ECO:0000256" key="3">
    <source>
        <dbReference type="ARBA" id="ARBA00022692"/>
    </source>
</evidence>
<feature type="transmembrane region" description="Helical" evidence="6">
    <location>
        <begin position="403"/>
        <end position="422"/>
    </location>
</feature>
<accession>A0A562JBB0</accession>
<evidence type="ECO:0000313" key="7">
    <source>
        <dbReference type="EMBL" id="TWH80508.1"/>
    </source>
</evidence>
<evidence type="ECO:0000256" key="1">
    <source>
        <dbReference type="ARBA" id="ARBA00004651"/>
    </source>
</evidence>
<dbReference type="RefSeq" id="WP_246145400.1">
    <property type="nucleotide sequence ID" value="NZ_VLKH01000004.1"/>
</dbReference>
<keyword evidence="3 6" id="KW-0812">Transmembrane</keyword>
<keyword evidence="5 6" id="KW-0472">Membrane</keyword>
<comment type="caution">
    <text evidence="7">The sequence shown here is derived from an EMBL/GenBank/DDBJ whole genome shotgun (WGS) entry which is preliminary data.</text>
</comment>
<keyword evidence="7" id="KW-0813">Transport</keyword>
<feature type="transmembrane region" description="Helical" evidence="6">
    <location>
        <begin position="23"/>
        <end position="48"/>
    </location>
</feature>
<protein>
    <submittedName>
        <fullName evidence="7">Simple sugar transport system permease protein</fullName>
    </submittedName>
</protein>
<dbReference type="GO" id="GO:0022857">
    <property type="term" value="F:transmembrane transporter activity"/>
    <property type="evidence" value="ECO:0007669"/>
    <property type="project" value="InterPro"/>
</dbReference>
<feature type="transmembrane region" description="Helical" evidence="6">
    <location>
        <begin position="60"/>
        <end position="93"/>
    </location>
</feature>
<evidence type="ECO:0000256" key="2">
    <source>
        <dbReference type="ARBA" id="ARBA00022475"/>
    </source>
</evidence>
<keyword evidence="2" id="KW-1003">Cell membrane</keyword>
<reference evidence="7 8" key="1">
    <citation type="submission" date="2019-07" db="EMBL/GenBank/DDBJ databases">
        <title>Genomic Encyclopedia of Type Strains, Phase I: the one thousand microbial genomes (KMG-I) project.</title>
        <authorList>
            <person name="Kyrpides N."/>
        </authorList>
    </citation>
    <scope>NUCLEOTIDE SEQUENCE [LARGE SCALE GENOMIC DNA]</scope>
    <source>
        <strain evidence="7 8">DSM 13558</strain>
    </source>
</reference>
<feature type="transmembrane region" description="Helical" evidence="6">
    <location>
        <begin position="200"/>
        <end position="219"/>
    </location>
</feature>
<feature type="transmembrane region" description="Helical" evidence="6">
    <location>
        <begin position="239"/>
        <end position="257"/>
    </location>
</feature>
<dbReference type="InterPro" id="IPR001851">
    <property type="entry name" value="ABC_transp_permease"/>
</dbReference>
<evidence type="ECO:0000256" key="5">
    <source>
        <dbReference type="ARBA" id="ARBA00023136"/>
    </source>
</evidence>
<comment type="subcellular location">
    <subcellularLocation>
        <location evidence="1">Cell membrane</location>
        <topology evidence="1">Multi-pass membrane protein</topology>
    </subcellularLocation>
</comment>
<feature type="transmembrane region" description="Helical" evidence="6">
    <location>
        <begin position="269"/>
        <end position="287"/>
    </location>
</feature>
<evidence type="ECO:0000256" key="6">
    <source>
        <dbReference type="SAM" id="Phobius"/>
    </source>
</evidence>
<dbReference type="PANTHER" id="PTHR32196:SF15">
    <property type="entry name" value="SUGAR ABC TRANSPORTER PERMEASE PROTEIN"/>
    <property type="match status" value="1"/>
</dbReference>
<feature type="transmembrane region" description="Helical" evidence="6">
    <location>
        <begin position="105"/>
        <end position="126"/>
    </location>
</feature>
<evidence type="ECO:0000313" key="8">
    <source>
        <dbReference type="Proteomes" id="UP000315343"/>
    </source>
</evidence>
<proteinExistence type="predicted"/>
<dbReference type="Proteomes" id="UP000315343">
    <property type="component" value="Unassembled WGS sequence"/>
</dbReference>
<feature type="transmembrane region" description="Helical" evidence="6">
    <location>
        <begin position="138"/>
        <end position="160"/>
    </location>
</feature>
<dbReference type="AlphaFoldDB" id="A0A562JBB0"/>